<dbReference type="SMART" id="SM00382">
    <property type="entry name" value="AAA"/>
    <property type="match status" value="1"/>
</dbReference>
<sequence>MRKLARFLKNYRLQVILGPIFKLTEAVFELIVPIVTADIIDNGVRTGDVGYVWRMGGVMLLLGVVGLCCALVCQKMASIASQGFGTVLRNEMYRHINTFSHKEIDRFGTPSLITRITNDVNQLQYAVAMLIRLVIRAPFLALGAVVMAMLIDLPLAIVFLVATPLIGLVLYLVMSRSVPYFKVMQKKLDRISLISREGLSGARVIRAFSKQDHEEARFRTAANDQTDTAIRVGKLSALLNPLTYLIMNFAVIAIVWFGGMRVTSGGMTQGEVIAFVNYMSQTLLALIVVANLVVTFTKAAASAGRVNEVLETETSVPEPANGPVSPKQGAPEIAFSHVSFSYSGDGGEHGEKYAVKDLDFTIRKGETIGIIGGTGSGKSTLVSLIPRFYDVTEGSVSVEGINVKEYPFSQLREKVGMVPQLAELFSGTIASNLRWGNAHATQQELENALRIAQAKDFVDRLPLGLESPVSQGGKNFSGGQKQRLTIARALAGKPEILILDDSASALDFATDAALRRALKAETQGMTVLMVSQRVSTVKAADRILVLDDGTMAGLGTHEELMESCEVYREICLSQLSREEAAR</sequence>
<dbReference type="InterPro" id="IPR011527">
    <property type="entry name" value="ABC1_TM_dom"/>
</dbReference>
<dbReference type="PANTHER" id="PTHR43394">
    <property type="entry name" value="ATP-DEPENDENT PERMEASE MDL1, MITOCHONDRIAL"/>
    <property type="match status" value="1"/>
</dbReference>
<dbReference type="PROSITE" id="PS50929">
    <property type="entry name" value="ABC_TM1F"/>
    <property type="match status" value="1"/>
</dbReference>
<evidence type="ECO:0000256" key="3">
    <source>
        <dbReference type="ARBA" id="ARBA00022741"/>
    </source>
</evidence>
<dbReference type="InterPro" id="IPR027417">
    <property type="entry name" value="P-loop_NTPase"/>
</dbReference>
<dbReference type="PROSITE" id="PS00211">
    <property type="entry name" value="ABC_TRANSPORTER_1"/>
    <property type="match status" value="1"/>
</dbReference>
<evidence type="ECO:0000256" key="4">
    <source>
        <dbReference type="ARBA" id="ARBA00022840"/>
    </source>
</evidence>
<feature type="transmembrane region" description="Helical" evidence="7">
    <location>
        <begin position="157"/>
        <end position="174"/>
    </location>
</feature>
<dbReference type="InterPro" id="IPR003593">
    <property type="entry name" value="AAA+_ATPase"/>
</dbReference>
<evidence type="ECO:0000313" key="10">
    <source>
        <dbReference type="EMBL" id="MCG4611102.1"/>
    </source>
</evidence>
<comment type="caution">
    <text evidence="10">The sequence shown here is derived from an EMBL/GenBank/DDBJ whole genome shotgun (WGS) entry which is preliminary data.</text>
</comment>
<dbReference type="SUPFAM" id="SSF52540">
    <property type="entry name" value="P-loop containing nucleoside triphosphate hydrolases"/>
    <property type="match status" value="1"/>
</dbReference>
<keyword evidence="4 10" id="KW-0067">ATP-binding</keyword>
<accession>A0ABS9MJW4</accession>
<keyword evidence="11" id="KW-1185">Reference proteome</keyword>
<evidence type="ECO:0000256" key="7">
    <source>
        <dbReference type="SAM" id="Phobius"/>
    </source>
</evidence>
<feature type="transmembrane region" description="Helical" evidence="7">
    <location>
        <begin position="20"/>
        <end position="40"/>
    </location>
</feature>
<evidence type="ECO:0000259" key="8">
    <source>
        <dbReference type="PROSITE" id="PS50893"/>
    </source>
</evidence>
<feature type="transmembrane region" description="Helical" evidence="7">
    <location>
        <begin position="238"/>
        <end position="258"/>
    </location>
</feature>
<keyword evidence="2 7" id="KW-0812">Transmembrane</keyword>
<feature type="transmembrane region" description="Helical" evidence="7">
    <location>
        <begin position="133"/>
        <end position="151"/>
    </location>
</feature>
<keyword evidence="6 7" id="KW-0472">Membrane</keyword>
<feature type="transmembrane region" description="Helical" evidence="7">
    <location>
        <begin position="52"/>
        <end position="73"/>
    </location>
</feature>
<dbReference type="GO" id="GO:0005524">
    <property type="term" value="F:ATP binding"/>
    <property type="evidence" value="ECO:0007669"/>
    <property type="project" value="UniProtKB-KW"/>
</dbReference>
<organism evidence="10 11">
    <name type="scientific">Anaeromassilibacillus senegalensis</name>
    <dbReference type="NCBI Taxonomy" id="1673717"/>
    <lineage>
        <taxon>Bacteria</taxon>
        <taxon>Bacillati</taxon>
        <taxon>Bacillota</taxon>
        <taxon>Clostridia</taxon>
        <taxon>Eubacteriales</taxon>
        <taxon>Acutalibacteraceae</taxon>
        <taxon>Anaeromassilibacillus</taxon>
    </lineage>
</organism>
<dbReference type="PROSITE" id="PS50893">
    <property type="entry name" value="ABC_TRANSPORTER_2"/>
    <property type="match status" value="1"/>
</dbReference>
<dbReference type="RefSeq" id="WP_087234737.1">
    <property type="nucleotide sequence ID" value="NZ_JAKNHQ010000011.1"/>
</dbReference>
<dbReference type="InterPro" id="IPR039421">
    <property type="entry name" value="Type_1_exporter"/>
</dbReference>
<dbReference type="Pfam" id="PF00005">
    <property type="entry name" value="ABC_tran"/>
    <property type="match status" value="1"/>
</dbReference>
<name>A0ABS9MJW4_9FIRM</name>
<keyword evidence="5 7" id="KW-1133">Transmembrane helix</keyword>
<dbReference type="PANTHER" id="PTHR43394:SF1">
    <property type="entry name" value="ATP-BINDING CASSETTE SUB-FAMILY B MEMBER 10, MITOCHONDRIAL"/>
    <property type="match status" value="1"/>
</dbReference>
<dbReference type="Pfam" id="PF00664">
    <property type="entry name" value="ABC_membrane"/>
    <property type="match status" value="1"/>
</dbReference>
<evidence type="ECO:0000259" key="9">
    <source>
        <dbReference type="PROSITE" id="PS50929"/>
    </source>
</evidence>
<dbReference type="Proteomes" id="UP001298681">
    <property type="component" value="Unassembled WGS sequence"/>
</dbReference>
<dbReference type="EMBL" id="JAKNHQ010000011">
    <property type="protein sequence ID" value="MCG4611102.1"/>
    <property type="molecule type" value="Genomic_DNA"/>
</dbReference>
<feature type="domain" description="ABC transporter" evidence="8">
    <location>
        <begin position="333"/>
        <end position="573"/>
    </location>
</feature>
<gene>
    <name evidence="10" type="ORF">L0P57_09185</name>
</gene>
<evidence type="ECO:0000256" key="5">
    <source>
        <dbReference type="ARBA" id="ARBA00022989"/>
    </source>
</evidence>
<keyword evidence="3" id="KW-0547">Nucleotide-binding</keyword>
<dbReference type="InterPro" id="IPR017871">
    <property type="entry name" value="ABC_transporter-like_CS"/>
</dbReference>
<dbReference type="Gene3D" id="1.20.1560.10">
    <property type="entry name" value="ABC transporter type 1, transmembrane domain"/>
    <property type="match status" value="1"/>
</dbReference>
<reference evidence="10 11" key="1">
    <citation type="submission" date="2022-01" db="EMBL/GenBank/DDBJ databases">
        <title>Collection of gut derived symbiotic bacterial strains cultured from healthy donors.</title>
        <authorList>
            <person name="Lin H."/>
            <person name="Kohout C."/>
            <person name="Waligurski E."/>
            <person name="Pamer E.G."/>
        </authorList>
    </citation>
    <scope>NUCLEOTIDE SEQUENCE [LARGE SCALE GENOMIC DNA]</scope>
    <source>
        <strain evidence="10 11">DFI.7.58</strain>
    </source>
</reference>
<dbReference type="SUPFAM" id="SSF90123">
    <property type="entry name" value="ABC transporter transmembrane region"/>
    <property type="match status" value="1"/>
</dbReference>
<evidence type="ECO:0000256" key="1">
    <source>
        <dbReference type="ARBA" id="ARBA00004651"/>
    </source>
</evidence>
<dbReference type="Gene3D" id="3.40.50.300">
    <property type="entry name" value="P-loop containing nucleotide triphosphate hydrolases"/>
    <property type="match status" value="1"/>
</dbReference>
<dbReference type="InterPro" id="IPR003439">
    <property type="entry name" value="ABC_transporter-like_ATP-bd"/>
</dbReference>
<dbReference type="InterPro" id="IPR036640">
    <property type="entry name" value="ABC1_TM_sf"/>
</dbReference>
<evidence type="ECO:0000256" key="6">
    <source>
        <dbReference type="ARBA" id="ARBA00023136"/>
    </source>
</evidence>
<dbReference type="CDD" id="cd18548">
    <property type="entry name" value="ABC_6TM_Tm287_like"/>
    <property type="match status" value="1"/>
</dbReference>
<evidence type="ECO:0000313" key="11">
    <source>
        <dbReference type="Proteomes" id="UP001298681"/>
    </source>
</evidence>
<evidence type="ECO:0000256" key="2">
    <source>
        <dbReference type="ARBA" id="ARBA00022692"/>
    </source>
</evidence>
<proteinExistence type="predicted"/>
<feature type="transmembrane region" description="Helical" evidence="7">
    <location>
        <begin position="278"/>
        <end position="297"/>
    </location>
</feature>
<protein>
    <submittedName>
        <fullName evidence="10">ABC transporter ATP-binding protein/permease</fullName>
    </submittedName>
</protein>
<comment type="subcellular location">
    <subcellularLocation>
        <location evidence="1">Cell membrane</location>
        <topology evidence="1">Multi-pass membrane protein</topology>
    </subcellularLocation>
</comment>
<feature type="domain" description="ABC transmembrane type-1" evidence="9">
    <location>
        <begin position="16"/>
        <end position="298"/>
    </location>
</feature>